<dbReference type="GO" id="GO:0045820">
    <property type="term" value="P:negative regulation of glycolytic process"/>
    <property type="evidence" value="ECO:0007669"/>
    <property type="project" value="TreeGrafter"/>
</dbReference>
<comment type="caution">
    <text evidence="5">The sequence shown here is derived from an EMBL/GenBank/DDBJ whole genome shotgun (WGS) entry which is preliminary data.</text>
</comment>
<reference evidence="6" key="1">
    <citation type="submission" date="2017-09" db="EMBL/GenBank/DDBJ databases">
        <title>Depth-based differentiation of microbial function through sediment-hosted aquifers and enrichment of novel symbionts in the deep terrestrial subsurface.</title>
        <authorList>
            <person name="Probst A.J."/>
            <person name="Ladd B."/>
            <person name="Jarett J.K."/>
            <person name="Geller-Mcgrath D.E."/>
            <person name="Sieber C.M.K."/>
            <person name="Emerson J.B."/>
            <person name="Anantharaman K."/>
            <person name="Thomas B.C."/>
            <person name="Malmstrom R."/>
            <person name="Stieglmeier M."/>
            <person name="Klingl A."/>
            <person name="Woyke T."/>
            <person name="Ryan C.M."/>
            <person name="Banfield J.F."/>
        </authorList>
    </citation>
    <scope>NUCLEOTIDE SEQUENCE [LARGE SCALE GENOMIC DNA]</scope>
</reference>
<feature type="active site" description="Proton donor/acceptor" evidence="2">
    <location>
        <position position="88"/>
    </location>
</feature>
<evidence type="ECO:0000313" key="5">
    <source>
        <dbReference type="EMBL" id="PIR98232.1"/>
    </source>
</evidence>
<dbReference type="InterPro" id="IPR029033">
    <property type="entry name" value="His_PPase_superfam"/>
</dbReference>
<name>A0A2H0VGK0_9BACT</name>
<evidence type="ECO:0000313" key="6">
    <source>
        <dbReference type="Proteomes" id="UP000231466"/>
    </source>
</evidence>
<dbReference type="PANTHER" id="PTHR46517">
    <property type="entry name" value="FRUCTOSE-2,6-BISPHOSPHATASE TIGAR"/>
    <property type="match status" value="1"/>
</dbReference>
<evidence type="ECO:0000256" key="1">
    <source>
        <dbReference type="ARBA" id="ARBA00022801"/>
    </source>
</evidence>
<feature type="site" description="Transition state stabilizer" evidence="4">
    <location>
        <position position="162"/>
    </location>
</feature>
<dbReference type="Pfam" id="PF00300">
    <property type="entry name" value="His_Phos_1"/>
    <property type="match status" value="1"/>
</dbReference>
<dbReference type="CDD" id="cd07067">
    <property type="entry name" value="HP_PGM_like"/>
    <property type="match status" value="1"/>
</dbReference>
<sequence>MNKENGVCTIYLVRHGESEANVNKIVQGHTNSPLTEKGERQAEEVADVFKGVKFDAIYSSDLDRTRRTAEIIRLSRGIEIKTSPFLREKYFGIFEGKNHGEYMEVLKDEFEKFDNQLSTEERWVHKAHPSIESDKELLDRFITYLREVATSHLGEKVLIVAHRYAIRMFLLHLSLGKHENLRDGALRTGGYAVLEFDGKDFVIKEVVGAERSTITQRSKL</sequence>
<dbReference type="AlphaFoldDB" id="A0A2H0VGK0"/>
<dbReference type="InterPro" id="IPR001345">
    <property type="entry name" value="PG/BPGM_mutase_AS"/>
</dbReference>
<feature type="binding site" evidence="3">
    <location>
        <position position="64"/>
    </location>
    <ligand>
        <name>substrate</name>
    </ligand>
</feature>
<dbReference type="InterPro" id="IPR051695">
    <property type="entry name" value="Phosphoglycerate_Mutase"/>
</dbReference>
<evidence type="ECO:0000256" key="4">
    <source>
        <dbReference type="PIRSR" id="PIRSR613078-3"/>
    </source>
</evidence>
<dbReference type="PANTHER" id="PTHR46517:SF1">
    <property type="entry name" value="FRUCTOSE-2,6-BISPHOSPHATASE TIGAR"/>
    <property type="match status" value="1"/>
</dbReference>
<dbReference type="EMBL" id="PFAH01000002">
    <property type="protein sequence ID" value="PIR98232.1"/>
    <property type="molecule type" value="Genomic_DNA"/>
</dbReference>
<organism evidence="5 6">
    <name type="scientific">Candidatus Colwellbacteria bacterium CG10_big_fil_rev_8_21_14_0_10_42_22</name>
    <dbReference type="NCBI Taxonomy" id="1974540"/>
    <lineage>
        <taxon>Bacteria</taxon>
        <taxon>Candidatus Colwelliibacteriota</taxon>
    </lineage>
</organism>
<dbReference type="SUPFAM" id="SSF53254">
    <property type="entry name" value="Phosphoglycerate mutase-like"/>
    <property type="match status" value="1"/>
</dbReference>
<evidence type="ECO:0000256" key="2">
    <source>
        <dbReference type="PIRSR" id="PIRSR613078-1"/>
    </source>
</evidence>
<dbReference type="GO" id="GO:0005829">
    <property type="term" value="C:cytosol"/>
    <property type="evidence" value="ECO:0007669"/>
    <property type="project" value="TreeGrafter"/>
</dbReference>
<feature type="active site" description="Tele-phosphohistidine intermediate" evidence="2">
    <location>
        <position position="15"/>
    </location>
</feature>
<gene>
    <name evidence="5" type="ORF">COT89_00800</name>
</gene>
<dbReference type="SMART" id="SM00855">
    <property type="entry name" value="PGAM"/>
    <property type="match status" value="1"/>
</dbReference>
<dbReference type="InterPro" id="IPR013078">
    <property type="entry name" value="His_Pase_superF_clade-1"/>
</dbReference>
<keyword evidence="1" id="KW-0378">Hydrolase</keyword>
<evidence type="ECO:0000256" key="3">
    <source>
        <dbReference type="PIRSR" id="PIRSR613078-2"/>
    </source>
</evidence>
<dbReference type="PROSITE" id="PS00175">
    <property type="entry name" value="PG_MUTASE"/>
    <property type="match status" value="1"/>
</dbReference>
<dbReference type="Gene3D" id="3.40.50.1240">
    <property type="entry name" value="Phosphoglycerate mutase-like"/>
    <property type="match status" value="1"/>
</dbReference>
<feature type="binding site" evidence="3">
    <location>
        <begin position="14"/>
        <end position="21"/>
    </location>
    <ligand>
        <name>substrate</name>
    </ligand>
</feature>
<dbReference type="Proteomes" id="UP000231466">
    <property type="component" value="Unassembled WGS sequence"/>
</dbReference>
<evidence type="ECO:0008006" key="7">
    <source>
        <dbReference type="Google" id="ProtNLM"/>
    </source>
</evidence>
<protein>
    <recommendedName>
        <fullName evidence="7">Histidine phosphatase family protein</fullName>
    </recommendedName>
</protein>
<dbReference type="GO" id="GO:0043456">
    <property type="term" value="P:regulation of pentose-phosphate shunt"/>
    <property type="evidence" value="ECO:0007669"/>
    <property type="project" value="TreeGrafter"/>
</dbReference>
<proteinExistence type="predicted"/>
<accession>A0A2H0VGK0</accession>
<dbReference type="GO" id="GO:0004331">
    <property type="term" value="F:fructose-2,6-bisphosphate 2-phosphatase activity"/>
    <property type="evidence" value="ECO:0007669"/>
    <property type="project" value="TreeGrafter"/>
</dbReference>